<dbReference type="SUPFAM" id="SSF50324">
    <property type="entry name" value="Inorganic pyrophosphatase"/>
    <property type="match status" value="1"/>
</dbReference>
<sequence length="291" mass="33413">MANFTKYEVVERGSLYSLDYRVYYKGPNGFISPWHDVPLFADESQKIYNMVVEIPRWTNAKLEIATKEPLNPIKQDVKNGKPRFVHNIFPHHGYIWNYGALPQTWENPNHRDPNTGADGDNDPIDIVEIGSKIHKRGEVIQVKVLGTLALLDEGETDWKLISIDVTDPKADDLNNISDVEKHFPGLLKATHEWFRVYKIPTGKPPNQFAFNGEIKDKDFAHEIIQETNHFWKDLIKQEKPVKDLNTESHVPGAAHPANDEQWAKNVQTQPEHGAEHPLPEDLGKWHFINPI</sequence>
<evidence type="ECO:0000256" key="8">
    <source>
        <dbReference type="ARBA" id="ARBA00047820"/>
    </source>
</evidence>
<dbReference type="GO" id="GO:0000287">
    <property type="term" value="F:magnesium ion binding"/>
    <property type="evidence" value="ECO:0007669"/>
    <property type="project" value="InterPro"/>
</dbReference>
<dbReference type="WBParaSite" id="ACRNAN_scaffold1901.g12747.t1">
    <property type="protein sequence ID" value="ACRNAN_scaffold1901.g12747.t1"/>
    <property type="gene ID" value="ACRNAN_scaffold1901.g12747"/>
</dbReference>
<protein>
    <recommendedName>
        <fullName evidence="3">inorganic diphosphatase</fullName>
        <ecNumber evidence="3">3.6.1.1</ecNumber>
    </recommendedName>
    <alternativeName>
        <fullName evidence="7">Pyrophosphate phospho-hydrolase</fullName>
    </alternativeName>
</protein>
<evidence type="ECO:0000256" key="4">
    <source>
        <dbReference type="ARBA" id="ARBA00022723"/>
    </source>
</evidence>
<comment type="cofactor">
    <cofactor evidence="1">
        <name>Mg(2+)</name>
        <dbReference type="ChEBI" id="CHEBI:18420"/>
    </cofactor>
</comment>
<dbReference type="CDD" id="cd00412">
    <property type="entry name" value="pyrophosphatase"/>
    <property type="match status" value="1"/>
</dbReference>
<comment type="catalytic activity">
    <reaction evidence="8">
        <text>diphosphate + H2O = 2 phosphate + H(+)</text>
        <dbReference type="Rhea" id="RHEA:24576"/>
        <dbReference type="ChEBI" id="CHEBI:15377"/>
        <dbReference type="ChEBI" id="CHEBI:15378"/>
        <dbReference type="ChEBI" id="CHEBI:33019"/>
        <dbReference type="ChEBI" id="CHEBI:43474"/>
        <dbReference type="EC" id="3.6.1.1"/>
    </reaction>
</comment>
<dbReference type="PROSITE" id="PS00387">
    <property type="entry name" value="PPASE"/>
    <property type="match status" value="1"/>
</dbReference>
<evidence type="ECO:0000313" key="10">
    <source>
        <dbReference type="WBParaSite" id="ACRNAN_scaffold1901.g12747.t1"/>
    </source>
</evidence>
<dbReference type="Proteomes" id="UP000887540">
    <property type="component" value="Unplaced"/>
</dbReference>
<keyword evidence="5" id="KW-0378">Hydrolase</keyword>
<evidence type="ECO:0000256" key="2">
    <source>
        <dbReference type="ARBA" id="ARBA00006220"/>
    </source>
</evidence>
<proteinExistence type="inferred from homology"/>
<dbReference type="FunFam" id="3.90.80.10:FF:000009">
    <property type="entry name" value="Inorganic pyrophosphatase"/>
    <property type="match status" value="1"/>
</dbReference>
<dbReference type="GO" id="GO:0005737">
    <property type="term" value="C:cytoplasm"/>
    <property type="evidence" value="ECO:0007669"/>
    <property type="project" value="InterPro"/>
</dbReference>
<keyword evidence="6" id="KW-0460">Magnesium</keyword>
<dbReference type="PANTHER" id="PTHR10286">
    <property type="entry name" value="INORGANIC PYROPHOSPHATASE"/>
    <property type="match status" value="1"/>
</dbReference>
<evidence type="ECO:0000313" key="9">
    <source>
        <dbReference type="Proteomes" id="UP000887540"/>
    </source>
</evidence>
<name>A0A914D4W2_9BILA</name>
<dbReference type="InterPro" id="IPR008162">
    <property type="entry name" value="Pyrophosphatase"/>
</dbReference>
<dbReference type="GO" id="GO:0006796">
    <property type="term" value="P:phosphate-containing compound metabolic process"/>
    <property type="evidence" value="ECO:0007669"/>
    <property type="project" value="InterPro"/>
</dbReference>
<dbReference type="AlphaFoldDB" id="A0A914D4W2"/>
<dbReference type="EC" id="3.6.1.1" evidence="3"/>
<reference evidence="10" key="1">
    <citation type="submission" date="2022-11" db="UniProtKB">
        <authorList>
            <consortium name="WormBaseParasite"/>
        </authorList>
    </citation>
    <scope>IDENTIFICATION</scope>
</reference>
<evidence type="ECO:0000256" key="3">
    <source>
        <dbReference type="ARBA" id="ARBA00012146"/>
    </source>
</evidence>
<evidence type="ECO:0000256" key="6">
    <source>
        <dbReference type="ARBA" id="ARBA00022842"/>
    </source>
</evidence>
<dbReference type="Pfam" id="PF00719">
    <property type="entry name" value="Pyrophosphatase"/>
    <property type="match status" value="1"/>
</dbReference>
<evidence type="ECO:0000256" key="7">
    <source>
        <dbReference type="ARBA" id="ARBA00032535"/>
    </source>
</evidence>
<evidence type="ECO:0000256" key="5">
    <source>
        <dbReference type="ARBA" id="ARBA00022801"/>
    </source>
</evidence>
<dbReference type="Gene3D" id="3.90.80.10">
    <property type="entry name" value="Inorganic pyrophosphatase"/>
    <property type="match status" value="1"/>
</dbReference>
<comment type="similarity">
    <text evidence="2">Belongs to the PPase family.</text>
</comment>
<organism evidence="9 10">
    <name type="scientific">Acrobeloides nanus</name>
    <dbReference type="NCBI Taxonomy" id="290746"/>
    <lineage>
        <taxon>Eukaryota</taxon>
        <taxon>Metazoa</taxon>
        <taxon>Ecdysozoa</taxon>
        <taxon>Nematoda</taxon>
        <taxon>Chromadorea</taxon>
        <taxon>Rhabditida</taxon>
        <taxon>Tylenchina</taxon>
        <taxon>Cephalobomorpha</taxon>
        <taxon>Cephaloboidea</taxon>
        <taxon>Cephalobidae</taxon>
        <taxon>Acrobeloides</taxon>
    </lineage>
</organism>
<dbReference type="InterPro" id="IPR036649">
    <property type="entry name" value="Pyrophosphatase_sf"/>
</dbReference>
<dbReference type="GO" id="GO:0004427">
    <property type="term" value="F:inorganic diphosphate phosphatase activity"/>
    <property type="evidence" value="ECO:0007669"/>
    <property type="project" value="UniProtKB-EC"/>
</dbReference>
<accession>A0A914D4W2</accession>
<keyword evidence="4" id="KW-0479">Metal-binding</keyword>
<evidence type="ECO:0000256" key="1">
    <source>
        <dbReference type="ARBA" id="ARBA00001946"/>
    </source>
</evidence>
<keyword evidence="9" id="KW-1185">Reference proteome</keyword>